<comment type="caution">
    <text evidence="1">The sequence shown here is derived from an EMBL/GenBank/DDBJ whole genome shotgun (WGS) entry which is preliminary data.</text>
</comment>
<dbReference type="SUPFAM" id="SSF56784">
    <property type="entry name" value="HAD-like"/>
    <property type="match status" value="1"/>
</dbReference>
<dbReference type="eggNOG" id="COG0546">
    <property type="taxonomic scope" value="Bacteria"/>
</dbReference>
<dbReference type="PANTHER" id="PTHR43434:SF1">
    <property type="entry name" value="PHOSPHOGLYCOLATE PHOSPHATASE"/>
    <property type="match status" value="1"/>
</dbReference>
<organism evidence="1 2">
    <name type="scientific">Acetonema longum DSM 6540</name>
    <dbReference type="NCBI Taxonomy" id="1009370"/>
    <lineage>
        <taxon>Bacteria</taxon>
        <taxon>Bacillati</taxon>
        <taxon>Bacillota</taxon>
        <taxon>Negativicutes</taxon>
        <taxon>Acetonemataceae</taxon>
        <taxon>Acetonema</taxon>
    </lineage>
</organism>
<dbReference type="Gene3D" id="3.40.50.1000">
    <property type="entry name" value="HAD superfamily/HAD-like"/>
    <property type="match status" value="1"/>
</dbReference>
<dbReference type="SFLD" id="SFLDS00003">
    <property type="entry name" value="Haloacid_Dehalogenase"/>
    <property type="match status" value="1"/>
</dbReference>
<proteinExistence type="predicted"/>
<dbReference type="GO" id="GO:0008967">
    <property type="term" value="F:phosphoglycolate phosphatase activity"/>
    <property type="evidence" value="ECO:0007669"/>
    <property type="project" value="TreeGrafter"/>
</dbReference>
<dbReference type="PANTHER" id="PTHR43434">
    <property type="entry name" value="PHOSPHOGLYCOLATE PHOSPHATASE"/>
    <property type="match status" value="1"/>
</dbReference>
<dbReference type="InterPro" id="IPR023198">
    <property type="entry name" value="PGP-like_dom2"/>
</dbReference>
<dbReference type="STRING" id="1009370.ALO_04858"/>
<dbReference type="InterPro" id="IPR050155">
    <property type="entry name" value="HAD-like_hydrolase_sf"/>
</dbReference>
<dbReference type="EMBL" id="AFGF01000038">
    <property type="protein sequence ID" value="EGO65051.1"/>
    <property type="molecule type" value="Genomic_DNA"/>
</dbReference>
<evidence type="ECO:0000313" key="1">
    <source>
        <dbReference type="EMBL" id="EGO65051.1"/>
    </source>
</evidence>
<dbReference type="Proteomes" id="UP000003240">
    <property type="component" value="Unassembled WGS sequence"/>
</dbReference>
<dbReference type="OrthoDB" id="9781769at2"/>
<keyword evidence="1" id="KW-0378">Hydrolase</keyword>
<name>F7NFY8_9FIRM</name>
<dbReference type="AlphaFoldDB" id="F7NFY8"/>
<sequence>MKILFWDIDGTLLRTAKAGLYAFEQAAGDLYSVKVDLSAIPTAGRTDNYIACEIIKAATGREPAETAVRQLVAHYESLLPGYLVKHPGHLLPSVPETLAHFRGCPDCLTLLLTGNTQNGAQAKLRHYEIDQFFDFQLSAFAGHYVYRNDIARQALAGLKGRLPDINPGRIYVIGDTPHDIECGKAIGARTIAVATGRFSRDELAACHPWKSLEKLPGADQFASMIEGR</sequence>
<protein>
    <submittedName>
        <fullName evidence="1">Haloacid dehalogenase domain protein hydrolase</fullName>
    </submittedName>
</protein>
<evidence type="ECO:0000313" key="2">
    <source>
        <dbReference type="Proteomes" id="UP000003240"/>
    </source>
</evidence>
<dbReference type="GO" id="GO:0006281">
    <property type="term" value="P:DNA repair"/>
    <property type="evidence" value="ECO:0007669"/>
    <property type="project" value="TreeGrafter"/>
</dbReference>
<dbReference type="Gene3D" id="1.10.150.240">
    <property type="entry name" value="Putative phosphatase, domain 2"/>
    <property type="match status" value="1"/>
</dbReference>
<dbReference type="InterPro" id="IPR023214">
    <property type="entry name" value="HAD_sf"/>
</dbReference>
<dbReference type="RefSeq" id="WP_004093351.1">
    <property type="nucleotide sequence ID" value="NZ_AFGF01000038.1"/>
</dbReference>
<dbReference type="GO" id="GO:0005829">
    <property type="term" value="C:cytosol"/>
    <property type="evidence" value="ECO:0007669"/>
    <property type="project" value="TreeGrafter"/>
</dbReference>
<reference evidence="1 2" key="1">
    <citation type="journal article" date="2011" name="EMBO J.">
        <title>Structural diversity of bacterial flagellar motors.</title>
        <authorList>
            <person name="Chen S."/>
            <person name="Beeby M."/>
            <person name="Murphy G.E."/>
            <person name="Leadbetter J.R."/>
            <person name="Hendrixson D.R."/>
            <person name="Briegel A."/>
            <person name="Li Z."/>
            <person name="Shi J."/>
            <person name="Tocheva E.I."/>
            <person name="Muller A."/>
            <person name="Dobro M.J."/>
            <person name="Jensen G.J."/>
        </authorList>
    </citation>
    <scope>NUCLEOTIDE SEQUENCE [LARGE SCALE GENOMIC DNA]</scope>
    <source>
        <strain evidence="1 2">DSM 6540</strain>
    </source>
</reference>
<gene>
    <name evidence="1" type="ORF">ALO_04858</name>
</gene>
<dbReference type="SFLD" id="SFLDG01129">
    <property type="entry name" value="C1.5:_HAD__Beta-PGM__Phosphata"/>
    <property type="match status" value="1"/>
</dbReference>
<dbReference type="InterPro" id="IPR036412">
    <property type="entry name" value="HAD-like_sf"/>
</dbReference>
<dbReference type="Pfam" id="PF00702">
    <property type="entry name" value="Hydrolase"/>
    <property type="match status" value="1"/>
</dbReference>
<keyword evidence="2" id="KW-1185">Reference proteome</keyword>
<accession>F7NFY8</accession>